<reference evidence="2" key="2">
    <citation type="submission" date="2025-08" db="UniProtKB">
        <authorList>
            <consortium name="Ensembl"/>
        </authorList>
    </citation>
    <scope>IDENTIFICATION</scope>
</reference>
<feature type="region of interest" description="Disordered" evidence="1">
    <location>
        <begin position="362"/>
        <end position="382"/>
    </location>
</feature>
<keyword evidence="3" id="KW-1185">Reference proteome</keyword>
<proteinExistence type="predicted"/>
<dbReference type="AlphaFoldDB" id="A0A3P8V1F3"/>
<dbReference type="Gene3D" id="1.25.10.10">
    <property type="entry name" value="Leucine-rich Repeat Variant"/>
    <property type="match status" value="1"/>
</dbReference>
<name>A0A3P8V1F3_CYNSE</name>
<dbReference type="PANTHER" id="PTHR14014:SF0">
    <property type="entry name" value="TELOMERE REPEATS-BINDING BOUQUET FORMATION PROTEIN 1"/>
    <property type="match status" value="1"/>
</dbReference>
<sequence>MDKNEAYDKRPNTTRTDLSMLLECLKFQMKCPELQKQALLTIQSICENREDNVDLLREIGGVAFVYNLFKSSVVHADVKETALFTLGTLAEANVFCKTSLCKKETFADLAGWLTKKDISLTQRRVAVYLLSVLVANNKDAQLICVATFPILKIWLKEALTHLEIFKTICSFIAMTVANNTSVQESFRTSGCLETITLLLLQLVPDAQTSLVPCQLSATISKTLSACISENSALASDLAQYDIVSKLLLLLASPNLNPEDTLSVLLTLSYCTESSEEHQFQLVKCGGLGLIINLLTEDHSEEVRKATTFILQNCKQATMLLAEPTLTSGITEDIKAEPLISMESMKSSAVDVLYRINQLERKQAKEAEQQDPPATPEKKVLPVPSSVSALHLQPMKRTQTVLSAHTQPSRHKEEDNNTHPPCVKNVAMKEKDGYRKKASSRSGNCKDNAKASKSNGESSVLSNTTALMSSHVKSLDGGREPDIANGQKLTVPESRRQKLSKKIKHADKESQDKKKGHTRTFREEDISLHSRCTGCMLTFEEVTSHTFSSLQSSFHHCCDMHRALQVATDRFRTGLSSLLVGTDGVFQRRPAELDLAAQRR</sequence>
<dbReference type="InterPro" id="IPR042359">
    <property type="entry name" value="TERB1"/>
</dbReference>
<dbReference type="GO" id="GO:0007129">
    <property type="term" value="P:homologous chromosome pairing at meiosis"/>
    <property type="evidence" value="ECO:0007669"/>
    <property type="project" value="TreeGrafter"/>
</dbReference>
<feature type="compositionally biased region" description="Polar residues" evidence="1">
    <location>
        <begin position="439"/>
        <end position="471"/>
    </location>
</feature>
<dbReference type="InterPro" id="IPR016024">
    <property type="entry name" value="ARM-type_fold"/>
</dbReference>
<dbReference type="Ensembl" id="ENSCSET00000008484.1">
    <property type="protein sequence ID" value="ENSCSEP00000008397.1"/>
    <property type="gene ID" value="ENSCSEG00000005365.1"/>
</dbReference>
<dbReference type="Proteomes" id="UP000265120">
    <property type="component" value="Chromosome 6"/>
</dbReference>
<accession>A0A3P8V1F3</accession>
<dbReference type="GeneTree" id="ENSGT00390000005075"/>
<dbReference type="PANTHER" id="PTHR14014">
    <property type="entry name" value="TELOMERE REPEATS-BINDING BOUQUET FORMATION PROTEIN 1"/>
    <property type="match status" value="1"/>
</dbReference>
<organism evidence="2 3">
    <name type="scientific">Cynoglossus semilaevis</name>
    <name type="common">Tongue sole</name>
    <dbReference type="NCBI Taxonomy" id="244447"/>
    <lineage>
        <taxon>Eukaryota</taxon>
        <taxon>Metazoa</taxon>
        <taxon>Chordata</taxon>
        <taxon>Craniata</taxon>
        <taxon>Vertebrata</taxon>
        <taxon>Euteleostomi</taxon>
        <taxon>Actinopterygii</taxon>
        <taxon>Neopterygii</taxon>
        <taxon>Teleostei</taxon>
        <taxon>Neoteleostei</taxon>
        <taxon>Acanthomorphata</taxon>
        <taxon>Carangaria</taxon>
        <taxon>Pleuronectiformes</taxon>
        <taxon>Pleuronectoidei</taxon>
        <taxon>Cynoglossidae</taxon>
        <taxon>Cynoglossinae</taxon>
        <taxon>Cynoglossus</taxon>
    </lineage>
</organism>
<dbReference type="InterPro" id="IPR011989">
    <property type="entry name" value="ARM-like"/>
</dbReference>
<evidence type="ECO:0000256" key="1">
    <source>
        <dbReference type="SAM" id="MobiDB-lite"/>
    </source>
</evidence>
<evidence type="ECO:0000313" key="2">
    <source>
        <dbReference type="Ensembl" id="ENSCSEP00000008397.1"/>
    </source>
</evidence>
<reference evidence="2" key="3">
    <citation type="submission" date="2025-09" db="UniProtKB">
        <authorList>
            <consortium name="Ensembl"/>
        </authorList>
    </citation>
    <scope>IDENTIFICATION</scope>
</reference>
<dbReference type="SUPFAM" id="SSF48371">
    <property type="entry name" value="ARM repeat"/>
    <property type="match status" value="1"/>
</dbReference>
<dbReference type="GO" id="GO:0070197">
    <property type="term" value="P:meiotic attachment of telomere to nuclear envelope"/>
    <property type="evidence" value="ECO:0007669"/>
    <property type="project" value="InterPro"/>
</dbReference>
<feature type="region of interest" description="Disordered" evidence="1">
    <location>
        <begin position="398"/>
        <end position="521"/>
    </location>
</feature>
<feature type="compositionally biased region" description="Basic and acidic residues" evidence="1">
    <location>
        <begin position="472"/>
        <end position="481"/>
    </location>
</feature>
<evidence type="ECO:0000313" key="3">
    <source>
        <dbReference type="Proteomes" id="UP000265120"/>
    </source>
</evidence>
<reference evidence="2 3" key="1">
    <citation type="journal article" date="2014" name="Nat. Genet.">
        <title>Whole-genome sequence of a flatfish provides insights into ZW sex chromosome evolution and adaptation to a benthic lifestyle.</title>
        <authorList>
            <person name="Chen S."/>
            <person name="Zhang G."/>
            <person name="Shao C."/>
            <person name="Huang Q."/>
            <person name="Liu G."/>
            <person name="Zhang P."/>
            <person name="Song W."/>
            <person name="An N."/>
            <person name="Chalopin D."/>
            <person name="Volff J.N."/>
            <person name="Hong Y."/>
            <person name="Li Q."/>
            <person name="Sha Z."/>
            <person name="Zhou H."/>
            <person name="Xie M."/>
            <person name="Yu Q."/>
            <person name="Liu Y."/>
            <person name="Xiang H."/>
            <person name="Wang N."/>
            <person name="Wu K."/>
            <person name="Yang C."/>
            <person name="Zhou Q."/>
            <person name="Liao X."/>
            <person name="Yang L."/>
            <person name="Hu Q."/>
            <person name="Zhang J."/>
            <person name="Meng L."/>
            <person name="Jin L."/>
            <person name="Tian Y."/>
            <person name="Lian J."/>
            <person name="Yang J."/>
            <person name="Miao G."/>
            <person name="Liu S."/>
            <person name="Liang Z."/>
            <person name="Yan F."/>
            <person name="Li Y."/>
            <person name="Sun B."/>
            <person name="Zhang H."/>
            <person name="Zhang J."/>
            <person name="Zhu Y."/>
            <person name="Du M."/>
            <person name="Zhao Y."/>
            <person name="Schartl M."/>
            <person name="Tang Q."/>
            <person name="Wang J."/>
        </authorList>
    </citation>
    <scope>NUCLEOTIDE SEQUENCE</scope>
</reference>
<protein>
    <submittedName>
        <fullName evidence="2">Telomere repeat binding bouquet formation protein 1</fullName>
    </submittedName>
</protein>